<dbReference type="EMBL" id="MEUA01000032">
    <property type="protein sequence ID" value="OGC14715.1"/>
    <property type="molecule type" value="Genomic_DNA"/>
</dbReference>
<feature type="transmembrane region" description="Helical" evidence="7">
    <location>
        <begin position="244"/>
        <end position="263"/>
    </location>
</feature>
<proteinExistence type="inferred from homology"/>
<evidence type="ECO:0000256" key="3">
    <source>
        <dbReference type="ARBA" id="ARBA00022448"/>
    </source>
</evidence>
<dbReference type="InterPro" id="IPR003453">
    <property type="entry name" value="ABC_MlaE_roteobac"/>
</dbReference>
<evidence type="ECO:0008006" key="10">
    <source>
        <dbReference type="Google" id="ProtNLM"/>
    </source>
</evidence>
<evidence type="ECO:0000256" key="5">
    <source>
        <dbReference type="ARBA" id="ARBA00022989"/>
    </source>
</evidence>
<dbReference type="GO" id="GO:0043190">
    <property type="term" value="C:ATP-binding cassette (ABC) transporter complex"/>
    <property type="evidence" value="ECO:0007669"/>
    <property type="project" value="InterPro"/>
</dbReference>
<keyword evidence="4 7" id="KW-0812">Transmembrane</keyword>
<keyword evidence="5 7" id="KW-1133">Transmembrane helix</keyword>
<keyword evidence="3" id="KW-0813">Transport</keyword>
<dbReference type="InterPro" id="IPR030802">
    <property type="entry name" value="Permease_MalE"/>
</dbReference>
<dbReference type="Proteomes" id="UP000177905">
    <property type="component" value="Unassembled WGS sequence"/>
</dbReference>
<evidence type="ECO:0000256" key="6">
    <source>
        <dbReference type="ARBA" id="ARBA00023136"/>
    </source>
</evidence>
<accession>A0A1F4S2P3</accession>
<feature type="transmembrane region" description="Helical" evidence="7">
    <location>
        <begin position="62"/>
        <end position="80"/>
    </location>
</feature>
<comment type="caution">
    <text evidence="8">The sequence shown here is derived from an EMBL/GenBank/DDBJ whole genome shotgun (WGS) entry which is preliminary data.</text>
</comment>
<feature type="transmembrane region" description="Helical" evidence="7">
    <location>
        <begin position="204"/>
        <end position="224"/>
    </location>
</feature>
<dbReference type="GO" id="GO:0005548">
    <property type="term" value="F:phospholipid transporter activity"/>
    <property type="evidence" value="ECO:0007669"/>
    <property type="project" value="TreeGrafter"/>
</dbReference>
<keyword evidence="6 7" id="KW-0472">Membrane</keyword>
<evidence type="ECO:0000256" key="4">
    <source>
        <dbReference type="ARBA" id="ARBA00022692"/>
    </source>
</evidence>
<feature type="transmembrane region" description="Helical" evidence="7">
    <location>
        <begin position="20"/>
        <end position="41"/>
    </location>
</feature>
<comment type="similarity">
    <text evidence="2 7">Belongs to the MlaE permease family.</text>
</comment>
<dbReference type="Pfam" id="PF02405">
    <property type="entry name" value="MlaE"/>
    <property type="match status" value="1"/>
</dbReference>
<gene>
    <name evidence="8" type="ORF">A2290_00390</name>
</gene>
<feature type="transmembrane region" description="Helical" evidence="7">
    <location>
        <begin position="154"/>
        <end position="184"/>
    </location>
</feature>
<evidence type="ECO:0000256" key="1">
    <source>
        <dbReference type="ARBA" id="ARBA00004141"/>
    </source>
</evidence>
<evidence type="ECO:0000256" key="2">
    <source>
        <dbReference type="ARBA" id="ARBA00007556"/>
    </source>
</evidence>
<dbReference type="PANTHER" id="PTHR30188">
    <property type="entry name" value="ABC TRANSPORTER PERMEASE PROTEIN-RELATED"/>
    <property type="match status" value="1"/>
</dbReference>
<organism evidence="8 9">
    <name type="scientific">candidate division WOR-1 bacterium RIFOXYB2_FULL_36_35</name>
    <dbReference type="NCBI Taxonomy" id="1802578"/>
    <lineage>
        <taxon>Bacteria</taxon>
        <taxon>Bacillati</taxon>
        <taxon>Saganbacteria</taxon>
    </lineage>
</organism>
<evidence type="ECO:0000313" key="9">
    <source>
        <dbReference type="Proteomes" id="UP000177905"/>
    </source>
</evidence>
<dbReference type="AlphaFoldDB" id="A0A1F4S2P3"/>
<name>A0A1F4S2P3_UNCSA</name>
<evidence type="ECO:0000313" key="8">
    <source>
        <dbReference type="EMBL" id="OGC14715.1"/>
    </source>
</evidence>
<dbReference type="PANTHER" id="PTHR30188:SF4">
    <property type="entry name" value="PROTEIN TRIGALACTOSYLDIACYLGLYCEROL 1, CHLOROPLASTIC"/>
    <property type="match status" value="1"/>
</dbReference>
<protein>
    <recommendedName>
        <fullName evidence="10">ABC transporter permease</fullName>
    </recommendedName>
</protein>
<comment type="subcellular location">
    <subcellularLocation>
        <location evidence="1">Membrane</location>
        <topology evidence="1">Multi-pass membrane protein</topology>
    </subcellularLocation>
</comment>
<sequence length="264" mass="28348">MAKTQEQRDIFLEFLGKDTILLFEGLGNLVHLFFETLSSIFKRRVKIKLVLEQMVKIGIDSLPIALTSSFFVGMVFAVQIGGEFVKFGASKYIGGVMGIAVARELAPALSGIVVASRVAAAISAELGTMKVTEQISALYALGSNPIKYLVVPRFLACTIMLPLLTIIADIVCFFGAYLVVVYLINASGVDYMTSAQQLLKMSDIYGGIAKSFVFGMVISIIACYKGLNAKGGAKGVGEATTSSVVASLLALFVLNYFLSVLFFK</sequence>
<dbReference type="NCBIfam" id="TIGR00056">
    <property type="entry name" value="MlaE family lipid ABC transporter permease subunit"/>
    <property type="match status" value="1"/>
</dbReference>
<evidence type="ECO:0000256" key="7">
    <source>
        <dbReference type="RuleBase" id="RU362044"/>
    </source>
</evidence>
<reference evidence="8 9" key="1">
    <citation type="journal article" date="2016" name="Nat. Commun.">
        <title>Thousands of microbial genomes shed light on interconnected biogeochemical processes in an aquifer system.</title>
        <authorList>
            <person name="Anantharaman K."/>
            <person name="Brown C.T."/>
            <person name="Hug L.A."/>
            <person name="Sharon I."/>
            <person name="Castelle C.J."/>
            <person name="Probst A.J."/>
            <person name="Thomas B.C."/>
            <person name="Singh A."/>
            <person name="Wilkins M.J."/>
            <person name="Karaoz U."/>
            <person name="Brodie E.L."/>
            <person name="Williams K.H."/>
            <person name="Hubbard S.S."/>
            <person name="Banfield J.F."/>
        </authorList>
    </citation>
    <scope>NUCLEOTIDE SEQUENCE [LARGE SCALE GENOMIC DNA]</scope>
</reference>